<keyword evidence="2 5" id="KW-0732">Signal</keyword>
<organism evidence="7 8">
    <name type="scientific">Pseudomarimonas salicorniae</name>
    <dbReference type="NCBI Taxonomy" id="2933270"/>
    <lineage>
        <taxon>Bacteria</taxon>
        <taxon>Pseudomonadati</taxon>
        <taxon>Pseudomonadota</taxon>
        <taxon>Gammaproteobacteria</taxon>
        <taxon>Lysobacterales</taxon>
        <taxon>Lysobacteraceae</taxon>
        <taxon>Pseudomarimonas</taxon>
    </lineage>
</organism>
<dbReference type="InterPro" id="IPR014340">
    <property type="entry name" value="LptA"/>
</dbReference>
<feature type="chain" id="PRO_5045130423" evidence="5">
    <location>
        <begin position="24"/>
        <end position="168"/>
    </location>
</feature>
<keyword evidence="8" id="KW-1185">Reference proteome</keyword>
<evidence type="ECO:0000259" key="6">
    <source>
        <dbReference type="Pfam" id="PF03968"/>
    </source>
</evidence>
<feature type="domain" description="Organic solvent tolerance-like N-terminal" evidence="6">
    <location>
        <begin position="45"/>
        <end position="143"/>
    </location>
</feature>
<dbReference type="Proteomes" id="UP001431449">
    <property type="component" value="Unassembled WGS sequence"/>
</dbReference>
<feature type="region of interest" description="Disordered" evidence="4">
    <location>
        <begin position="143"/>
        <end position="168"/>
    </location>
</feature>
<proteinExistence type="predicted"/>
<dbReference type="RefSeq" id="WP_248206889.1">
    <property type="nucleotide sequence ID" value="NZ_JALNMH010000004.1"/>
</dbReference>
<evidence type="ECO:0000313" key="7">
    <source>
        <dbReference type="EMBL" id="MCK7593404.1"/>
    </source>
</evidence>
<evidence type="ECO:0000256" key="3">
    <source>
        <dbReference type="ARBA" id="ARBA00022764"/>
    </source>
</evidence>
<keyword evidence="3" id="KW-0574">Periplasm</keyword>
<reference evidence="7" key="1">
    <citation type="submission" date="2022-04" db="EMBL/GenBank/DDBJ databases">
        <title>Lysobacter sp. CAU 1642 isolated from sea sand.</title>
        <authorList>
            <person name="Kim W."/>
        </authorList>
    </citation>
    <scope>NUCLEOTIDE SEQUENCE</scope>
    <source>
        <strain evidence="7">CAU 1642</strain>
    </source>
</reference>
<dbReference type="PANTHER" id="PTHR36504:SF1">
    <property type="entry name" value="LIPOPOLYSACCHARIDE EXPORT SYSTEM PROTEIN LPTA"/>
    <property type="match status" value="1"/>
</dbReference>
<protein>
    <submittedName>
        <fullName evidence="7">Lipopolysaccharide transport periplasmic protein LptA</fullName>
    </submittedName>
</protein>
<dbReference type="InterPro" id="IPR052037">
    <property type="entry name" value="LPS_export_LptA"/>
</dbReference>
<dbReference type="NCBIfam" id="TIGR03002">
    <property type="entry name" value="outer_YhbN_LptA"/>
    <property type="match status" value="1"/>
</dbReference>
<gene>
    <name evidence="7" type="primary">lptA</name>
    <name evidence="7" type="ORF">M0G41_06955</name>
</gene>
<accession>A0ABT0GFT6</accession>
<dbReference type="PANTHER" id="PTHR36504">
    <property type="entry name" value="LIPOPOLYSACCHARIDE EXPORT SYSTEM PROTEIN LPTA"/>
    <property type="match status" value="1"/>
</dbReference>
<name>A0ABT0GFT6_9GAMM</name>
<dbReference type="EMBL" id="JALNMH010000004">
    <property type="protein sequence ID" value="MCK7593404.1"/>
    <property type="molecule type" value="Genomic_DNA"/>
</dbReference>
<feature type="compositionally biased region" description="Gly residues" evidence="4">
    <location>
        <begin position="144"/>
        <end position="154"/>
    </location>
</feature>
<dbReference type="Pfam" id="PF03968">
    <property type="entry name" value="LptD_N"/>
    <property type="match status" value="1"/>
</dbReference>
<dbReference type="Gene3D" id="2.60.450.10">
    <property type="entry name" value="Lipopolysaccharide (LPS) transport protein A like domain"/>
    <property type="match status" value="1"/>
</dbReference>
<evidence type="ECO:0000256" key="1">
    <source>
        <dbReference type="ARBA" id="ARBA00022448"/>
    </source>
</evidence>
<keyword evidence="1" id="KW-0813">Transport</keyword>
<evidence type="ECO:0000313" key="8">
    <source>
        <dbReference type="Proteomes" id="UP001431449"/>
    </source>
</evidence>
<comment type="caution">
    <text evidence="7">The sequence shown here is derived from an EMBL/GenBank/DDBJ whole genome shotgun (WGS) entry which is preliminary data.</text>
</comment>
<dbReference type="InterPro" id="IPR005653">
    <property type="entry name" value="OstA-like_N"/>
</dbReference>
<evidence type="ECO:0000256" key="5">
    <source>
        <dbReference type="SAM" id="SignalP"/>
    </source>
</evidence>
<feature type="signal peptide" evidence="5">
    <location>
        <begin position="1"/>
        <end position="23"/>
    </location>
</feature>
<evidence type="ECO:0000256" key="4">
    <source>
        <dbReference type="SAM" id="MobiDB-lite"/>
    </source>
</evidence>
<sequence>MNRFAASPIIALTLCAAALPALALESDRQQPIEFGAESLQGTVTANGTTRLSGGFWLDQGSLRIRGEQSTVYRENGAVVRVVLDGTPATVEQDLDSGGRMHAEALNIDYRIGSEQLELNRDVVIIQPEGELRGQRLRYDIGSGEVEGGGSGSGGVRMRIEPKPAAGES</sequence>
<evidence type="ECO:0000256" key="2">
    <source>
        <dbReference type="ARBA" id="ARBA00022729"/>
    </source>
</evidence>